<gene>
    <name evidence="4" type="primary">ampC</name>
</gene>
<dbReference type="PANTHER" id="PTHR46825">
    <property type="entry name" value="D-ALANYL-D-ALANINE-CARBOXYPEPTIDASE/ENDOPEPTIDASE AMPH"/>
    <property type="match status" value="1"/>
</dbReference>
<dbReference type="EMBL" id="DQ084248">
    <property type="protein sequence ID" value="AAY89241.1"/>
    <property type="molecule type" value="Genomic_DNA"/>
</dbReference>
<dbReference type="Pfam" id="PF00144">
    <property type="entry name" value="Beta-lactamase"/>
    <property type="match status" value="1"/>
</dbReference>
<feature type="chain" id="PRO_5004239349" evidence="1">
    <location>
        <begin position="30"/>
        <end position="523"/>
    </location>
</feature>
<dbReference type="AlphaFoldDB" id="Q4JIS1"/>
<dbReference type="PANTHER" id="PTHR46825:SF15">
    <property type="entry name" value="BETA-LACTAMASE-RELATED DOMAIN-CONTAINING PROTEIN"/>
    <property type="match status" value="1"/>
</dbReference>
<accession>Q4JIS1</accession>
<reference evidence="4" key="2">
    <citation type="journal article" date="2005" name="J. Bacteriol.">
        <title>MtdC, a novel class of methylene tetrahydromethanopterin dehydrogenases.</title>
        <authorList>
            <person name="Vorholt J.A."/>
            <person name="Kalyuzhnaya M.G."/>
            <person name="Hagemeier C.H."/>
            <person name="Lidstrom M.E."/>
            <person name="Chistoserdova L."/>
        </authorList>
    </citation>
    <scope>NUCLEOTIDE SEQUENCE</scope>
</reference>
<dbReference type="Gene3D" id="3.40.710.10">
    <property type="entry name" value="DD-peptidase/beta-lactamase superfamily"/>
    <property type="match status" value="1"/>
</dbReference>
<evidence type="ECO:0000259" key="3">
    <source>
        <dbReference type="Pfam" id="PF11954"/>
    </source>
</evidence>
<dbReference type="InterPro" id="IPR021860">
    <property type="entry name" value="Peptidase_S12_Pab87-rel_C"/>
</dbReference>
<reference evidence="4" key="1">
    <citation type="journal article" date="2005" name="Appl. Environ. Microbiol.">
        <title>Highly divergent genes for methanopterin-linked C1 transfer reactions in Lake Washington, assessed via metagenomic analysis and mRNA detection.</title>
        <authorList>
            <person name="Kalyuzhnaya M.G."/>
            <person name="Bowerman S."/>
            <person name="Nercessian O."/>
            <person name="Lidstrom M.E."/>
            <person name="Chistoserdova L."/>
        </authorList>
    </citation>
    <scope>NUCLEOTIDE SEQUENCE</scope>
</reference>
<evidence type="ECO:0000313" key="4">
    <source>
        <dbReference type="EMBL" id="AAY89241.1"/>
    </source>
</evidence>
<dbReference type="Gene3D" id="2.40.128.600">
    <property type="match status" value="1"/>
</dbReference>
<sequence>MRHRRSSVILTLIAVALSTFPTLPLLAQAAPKELDATIAGILKQFNQPGAAVAVIRNGKVVFQQGWGVQNVVTGTRVNEHTRFQVASNTKAMTAAALAILVEEGKLSWDDRLIDHLPWFRLGGDPYITRDFRIRDLLCHRSGLSLGQGDLLIFGSTYTSAEIARRLKYLEPPNSFRSGYAYDNVLYVVAGELVEAVSGMSWADFVATRILAPLGMRETVPGIARLDLTQNVAAAHDRRDGKPFVIAYDSVTNALAAGGVTASVADWTRWMQLQLDSGRVNGGTRLWSVAQTRTMWEMHVSFPIGDGPPGLGFLKPNFAGYGLGWFLRDYRGHKLVWHDGGVQGMLSRTILLPEENIGIVVFTNGMTGAYQALGWTVLDWTLGAPKTDWGGILSKRDQGGQDAYRAFEDSASAARKKDVGPMLPLAQYAGRYTDVWYGDVTLAVEDGHLVMRWSRSPGNTADLEHWQYDTFRARMRLGTTADAFVSFALKPDGTVERMTLAPVLPSTDFSFDYQDLLFRPAATP</sequence>
<proteinExistence type="predicted"/>
<name>Q4JIS1_9BACT</name>
<keyword evidence="1" id="KW-0732">Signal</keyword>
<evidence type="ECO:0000259" key="2">
    <source>
        <dbReference type="Pfam" id="PF00144"/>
    </source>
</evidence>
<dbReference type="InterPro" id="IPR012338">
    <property type="entry name" value="Beta-lactam/transpept-like"/>
</dbReference>
<dbReference type="SUPFAM" id="SSF56601">
    <property type="entry name" value="beta-lactamase/transpeptidase-like"/>
    <property type="match status" value="1"/>
</dbReference>
<protein>
    <submittedName>
        <fullName evidence="4">Putative beta-lactamase</fullName>
    </submittedName>
</protein>
<feature type="domain" description="Beta-lactamase-related" evidence="2">
    <location>
        <begin position="36"/>
        <end position="368"/>
    </location>
</feature>
<dbReference type="InterPro" id="IPR050491">
    <property type="entry name" value="AmpC-like"/>
</dbReference>
<evidence type="ECO:0000256" key="1">
    <source>
        <dbReference type="SAM" id="SignalP"/>
    </source>
</evidence>
<organism evidence="4">
    <name type="scientific">uncultured bacterium BAC-L1N9</name>
    <dbReference type="NCBI Taxonomy" id="333371"/>
    <lineage>
        <taxon>Bacteria</taxon>
        <taxon>environmental samples</taxon>
    </lineage>
</organism>
<feature type="domain" description="Peptidase S12 Pab87-related C-terminal" evidence="3">
    <location>
        <begin position="414"/>
        <end position="518"/>
    </location>
</feature>
<dbReference type="Pfam" id="PF11954">
    <property type="entry name" value="DUF3471"/>
    <property type="match status" value="1"/>
</dbReference>
<dbReference type="InterPro" id="IPR001466">
    <property type="entry name" value="Beta-lactam-related"/>
</dbReference>
<feature type="signal peptide" evidence="1">
    <location>
        <begin position="1"/>
        <end position="29"/>
    </location>
</feature>